<feature type="compositionally biased region" description="Polar residues" evidence="1">
    <location>
        <begin position="118"/>
        <end position="133"/>
    </location>
</feature>
<accession>A0A4R8V158</accession>
<feature type="transmembrane region" description="Helical" evidence="2">
    <location>
        <begin position="43"/>
        <end position="62"/>
    </location>
</feature>
<dbReference type="RefSeq" id="WP_134502139.1">
    <property type="nucleotide sequence ID" value="NZ_SOEY01000008.1"/>
</dbReference>
<keyword evidence="4" id="KW-1185">Reference proteome</keyword>
<evidence type="ECO:0008006" key="5">
    <source>
        <dbReference type="Google" id="ProtNLM"/>
    </source>
</evidence>
<dbReference type="Proteomes" id="UP000298173">
    <property type="component" value="Unassembled WGS sequence"/>
</dbReference>
<evidence type="ECO:0000256" key="1">
    <source>
        <dbReference type="SAM" id="MobiDB-lite"/>
    </source>
</evidence>
<protein>
    <recommendedName>
        <fullName evidence="5">Potassium transporter Trk</fullName>
    </recommendedName>
</protein>
<reference evidence="3 4" key="1">
    <citation type="submission" date="2019-03" db="EMBL/GenBank/DDBJ databases">
        <title>Genomics of glacier-inhabiting Cryobacterium strains.</title>
        <authorList>
            <person name="Liu Q."/>
            <person name="Xin Y.-H."/>
        </authorList>
    </citation>
    <scope>NUCLEOTIDE SEQUENCE [LARGE SCALE GENOMIC DNA]</scope>
    <source>
        <strain evidence="3 4">HLT2-23</strain>
    </source>
</reference>
<keyword evidence="2" id="KW-1133">Transmembrane helix</keyword>
<feature type="transmembrane region" description="Helical" evidence="2">
    <location>
        <begin position="74"/>
        <end position="96"/>
    </location>
</feature>
<keyword evidence="2" id="KW-0812">Transmembrane</keyword>
<dbReference type="AlphaFoldDB" id="A0A4R8V158"/>
<evidence type="ECO:0000313" key="4">
    <source>
        <dbReference type="Proteomes" id="UP000298173"/>
    </source>
</evidence>
<sequence length="154" mass="16359">MSSSEQPQAEQPQDPSADNATASETVLAETTVTVHRAPRYRNFMLLGAIVGVLLALILTLSFPENDEYDRVQIFGFLLLGGLAVGTTLGAVVALAIDRVIGRSHVSVVADRLGANELSTNEHGANEHGTNANELRTAEPGSGTPNDDFQAFNEK</sequence>
<feature type="region of interest" description="Disordered" evidence="1">
    <location>
        <begin position="1"/>
        <end position="22"/>
    </location>
</feature>
<dbReference type="EMBL" id="SOEY01000008">
    <property type="protein sequence ID" value="TFB75452.1"/>
    <property type="molecule type" value="Genomic_DNA"/>
</dbReference>
<organism evidence="3 4">
    <name type="scientific">Cryobacterium glaciale</name>
    <dbReference type="NCBI Taxonomy" id="1259145"/>
    <lineage>
        <taxon>Bacteria</taxon>
        <taxon>Bacillati</taxon>
        <taxon>Actinomycetota</taxon>
        <taxon>Actinomycetes</taxon>
        <taxon>Micrococcales</taxon>
        <taxon>Microbacteriaceae</taxon>
        <taxon>Cryobacterium</taxon>
    </lineage>
</organism>
<name>A0A4R8V158_9MICO</name>
<keyword evidence="2" id="KW-0472">Membrane</keyword>
<comment type="caution">
    <text evidence="3">The sequence shown here is derived from an EMBL/GenBank/DDBJ whole genome shotgun (WGS) entry which is preliminary data.</text>
</comment>
<dbReference type="OrthoDB" id="5125407at2"/>
<evidence type="ECO:0000313" key="3">
    <source>
        <dbReference type="EMBL" id="TFB75452.1"/>
    </source>
</evidence>
<proteinExistence type="predicted"/>
<feature type="compositionally biased region" description="Low complexity" evidence="1">
    <location>
        <begin position="1"/>
        <end position="18"/>
    </location>
</feature>
<evidence type="ECO:0000256" key="2">
    <source>
        <dbReference type="SAM" id="Phobius"/>
    </source>
</evidence>
<gene>
    <name evidence="3" type="ORF">E3O06_06430</name>
</gene>
<feature type="region of interest" description="Disordered" evidence="1">
    <location>
        <begin position="118"/>
        <end position="154"/>
    </location>
</feature>